<feature type="region of interest" description="Disordered" evidence="2">
    <location>
        <begin position="256"/>
        <end position="298"/>
    </location>
</feature>
<dbReference type="EMBL" id="ML179035">
    <property type="protein sequence ID" value="THV08307.1"/>
    <property type="molecule type" value="Genomic_DNA"/>
</dbReference>
<dbReference type="Pfam" id="PF13923">
    <property type="entry name" value="zf-C3HC4_2"/>
    <property type="match status" value="1"/>
</dbReference>
<gene>
    <name evidence="4" type="ORF">K435DRAFT_814771</name>
</gene>
<keyword evidence="1" id="KW-0863">Zinc-finger</keyword>
<sequence>MVEKGKRKRVETPAEASSSSSLSDFPRSPSPLPVQKRNRHRAETRPCPICNEPIPLRLLAKHADLEASRVDELISNVGSTETWIDPYEFDPNNNFASTSTMSLSSPRSTSTTTTTRLIQRNRKQRHAKLREMTREDDEGYSHTTTRRGRRGHGQDFVCPVCLTTLQGDEDVLDAHVDACVAGEGRRLEEERERRAREEAASRAAAAEQENVQWEDDAGGHVGDVTGTGFHTRDPNAQDVDEEVDIDGDDATIFGNAQFTEGDILSPSSQSASRTREPSQDDTPIDIEGGDDETEEQPEKTLRDLIAEGKATRHQGASSDSPEVVKLKVEEVIGVAESDKLDLAILNARRKGNQTALVTALEDKLNLLESMRVSSSTSLLCRICLDPYNEPTVSTGCWHTCCRECWLRCLGSTKLCPICKRITAAMDLRRVYL</sequence>
<feature type="region of interest" description="Disordered" evidence="2">
    <location>
        <begin position="98"/>
        <end position="151"/>
    </location>
</feature>
<dbReference type="InterPro" id="IPR031824">
    <property type="entry name" value="RNF220_mid"/>
</dbReference>
<evidence type="ECO:0000256" key="1">
    <source>
        <dbReference type="PROSITE-ProRule" id="PRU00175"/>
    </source>
</evidence>
<feature type="domain" description="RING-type" evidence="3">
    <location>
        <begin position="380"/>
        <end position="419"/>
    </location>
</feature>
<dbReference type="InterPro" id="IPR052443">
    <property type="entry name" value="E3_ubiq-ligase_RNF220-like"/>
</dbReference>
<feature type="compositionally biased region" description="Low complexity" evidence="2">
    <location>
        <begin position="17"/>
        <end position="27"/>
    </location>
</feature>
<feature type="compositionally biased region" description="Low complexity" evidence="2">
    <location>
        <begin position="98"/>
        <end position="115"/>
    </location>
</feature>
<dbReference type="PANTHER" id="PTHR13459">
    <property type="entry name" value="E3 UBIQUITIN-PROTEIN LIGASE RNF220 ISOFORM X1"/>
    <property type="match status" value="1"/>
</dbReference>
<feature type="compositionally biased region" description="Acidic residues" evidence="2">
    <location>
        <begin position="282"/>
        <end position="295"/>
    </location>
</feature>
<dbReference type="PROSITE" id="PS50089">
    <property type="entry name" value="ZF_RING_2"/>
    <property type="match status" value="1"/>
</dbReference>
<keyword evidence="5" id="KW-1185">Reference proteome</keyword>
<dbReference type="PANTHER" id="PTHR13459:SF1">
    <property type="entry name" value="E3 UBIQUITIN-PROTEIN LIGASE RNF220 ISOFORM X1"/>
    <property type="match status" value="1"/>
</dbReference>
<feature type="compositionally biased region" description="Basic and acidic residues" evidence="2">
    <location>
        <begin position="185"/>
        <end position="200"/>
    </location>
</feature>
<keyword evidence="1" id="KW-0479">Metal-binding</keyword>
<dbReference type="SUPFAM" id="SSF57850">
    <property type="entry name" value="RING/U-box"/>
    <property type="match status" value="1"/>
</dbReference>
<reference evidence="4 5" key="1">
    <citation type="journal article" date="2019" name="Nat. Ecol. Evol.">
        <title>Megaphylogeny resolves global patterns of mushroom evolution.</title>
        <authorList>
            <person name="Varga T."/>
            <person name="Krizsan K."/>
            <person name="Foldi C."/>
            <person name="Dima B."/>
            <person name="Sanchez-Garcia M."/>
            <person name="Sanchez-Ramirez S."/>
            <person name="Szollosi G.J."/>
            <person name="Szarkandi J.G."/>
            <person name="Papp V."/>
            <person name="Albert L."/>
            <person name="Andreopoulos W."/>
            <person name="Angelini C."/>
            <person name="Antonin V."/>
            <person name="Barry K.W."/>
            <person name="Bougher N.L."/>
            <person name="Buchanan P."/>
            <person name="Buyck B."/>
            <person name="Bense V."/>
            <person name="Catcheside P."/>
            <person name="Chovatia M."/>
            <person name="Cooper J."/>
            <person name="Damon W."/>
            <person name="Desjardin D."/>
            <person name="Finy P."/>
            <person name="Geml J."/>
            <person name="Haridas S."/>
            <person name="Hughes K."/>
            <person name="Justo A."/>
            <person name="Karasinski D."/>
            <person name="Kautmanova I."/>
            <person name="Kiss B."/>
            <person name="Kocsube S."/>
            <person name="Kotiranta H."/>
            <person name="LaButti K.M."/>
            <person name="Lechner B.E."/>
            <person name="Liimatainen K."/>
            <person name="Lipzen A."/>
            <person name="Lukacs Z."/>
            <person name="Mihaltcheva S."/>
            <person name="Morgado L.N."/>
            <person name="Niskanen T."/>
            <person name="Noordeloos M.E."/>
            <person name="Ohm R.A."/>
            <person name="Ortiz-Santana B."/>
            <person name="Ovrebo C."/>
            <person name="Racz N."/>
            <person name="Riley R."/>
            <person name="Savchenko A."/>
            <person name="Shiryaev A."/>
            <person name="Soop K."/>
            <person name="Spirin V."/>
            <person name="Szebenyi C."/>
            <person name="Tomsovsky M."/>
            <person name="Tulloss R.E."/>
            <person name="Uehling J."/>
            <person name="Grigoriev I.V."/>
            <person name="Vagvolgyi C."/>
            <person name="Papp T."/>
            <person name="Martin F.M."/>
            <person name="Miettinen O."/>
            <person name="Hibbett D.S."/>
            <person name="Nagy L.G."/>
        </authorList>
    </citation>
    <scope>NUCLEOTIDE SEQUENCE [LARGE SCALE GENOMIC DNA]</scope>
    <source>
        <strain evidence="4 5">CBS 962.96</strain>
    </source>
</reference>
<feature type="region of interest" description="Disordered" evidence="2">
    <location>
        <begin position="1"/>
        <end position="46"/>
    </location>
</feature>
<protein>
    <recommendedName>
        <fullName evidence="3">RING-type domain-containing protein</fullName>
    </recommendedName>
</protein>
<dbReference type="InterPro" id="IPR001841">
    <property type="entry name" value="Znf_RING"/>
</dbReference>
<dbReference type="AlphaFoldDB" id="A0A4S8MY03"/>
<dbReference type="Pfam" id="PF15926">
    <property type="entry name" value="RNF220"/>
    <property type="match status" value="1"/>
</dbReference>
<organism evidence="4 5">
    <name type="scientific">Dendrothele bispora (strain CBS 962.96)</name>
    <dbReference type="NCBI Taxonomy" id="1314807"/>
    <lineage>
        <taxon>Eukaryota</taxon>
        <taxon>Fungi</taxon>
        <taxon>Dikarya</taxon>
        <taxon>Basidiomycota</taxon>
        <taxon>Agaricomycotina</taxon>
        <taxon>Agaricomycetes</taxon>
        <taxon>Agaricomycetidae</taxon>
        <taxon>Agaricales</taxon>
        <taxon>Agaricales incertae sedis</taxon>
        <taxon>Dendrothele</taxon>
    </lineage>
</organism>
<feature type="compositionally biased region" description="Basic residues" evidence="2">
    <location>
        <begin position="119"/>
        <end position="128"/>
    </location>
</feature>
<feature type="region of interest" description="Disordered" evidence="2">
    <location>
        <begin position="185"/>
        <end position="239"/>
    </location>
</feature>
<evidence type="ECO:0000256" key="2">
    <source>
        <dbReference type="SAM" id="MobiDB-lite"/>
    </source>
</evidence>
<dbReference type="GO" id="GO:0008270">
    <property type="term" value="F:zinc ion binding"/>
    <property type="evidence" value="ECO:0007669"/>
    <property type="project" value="UniProtKB-KW"/>
</dbReference>
<evidence type="ECO:0000259" key="3">
    <source>
        <dbReference type="PROSITE" id="PS50089"/>
    </source>
</evidence>
<dbReference type="GO" id="GO:0016567">
    <property type="term" value="P:protein ubiquitination"/>
    <property type="evidence" value="ECO:0007669"/>
    <property type="project" value="TreeGrafter"/>
</dbReference>
<accession>A0A4S8MY03</accession>
<dbReference type="GO" id="GO:0061630">
    <property type="term" value="F:ubiquitin protein ligase activity"/>
    <property type="evidence" value="ECO:0007669"/>
    <property type="project" value="TreeGrafter"/>
</dbReference>
<dbReference type="InterPro" id="IPR013083">
    <property type="entry name" value="Znf_RING/FYVE/PHD"/>
</dbReference>
<proteinExistence type="predicted"/>
<dbReference type="Proteomes" id="UP000297245">
    <property type="component" value="Unassembled WGS sequence"/>
</dbReference>
<name>A0A4S8MY03_DENBC</name>
<evidence type="ECO:0000313" key="4">
    <source>
        <dbReference type="EMBL" id="THV08307.1"/>
    </source>
</evidence>
<dbReference type="Gene3D" id="3.30.40.10">
    <property type="entry name" value="Zinc/RING finger domain, C3HC4 (zinc finger)"/>
    <property type="match status" value="1"/>
</dbReference>
<dbReference type="OrthoDB" id="6270329at2759"/>
<evidence type="ECO:0000313" key="5">
    <source>
        <dbReference type="Proteomes" id="UP000297245"/>
    </source>
</evidence>
<keyword evidence="1" id="KW-0862">Zinc</keyword>